<dbReference type="InterPro" id="IPR050613">
    <property type="entry name" value="Sec_Metabolite_Reg"/>
</dbReference>
<dbReference type="SUPFAM" id="SSF57701">
    <property type="entry name" value="Zn2/Cys6 DNA-binding domain"/>
    <property type="match status" value="1"/>
</dbReference>
<evidence type="ECO:0000313" key="6">
    <source>
        <dbReference type="EMBL" id="KIM27211.1"/>
    </source>
</evidence>
<proteinExistence type="predicted"/>
<dbReference type="GO" id="GO:0008270">
    <property type="term" value="F:zinc ion binding"/>
    <property type="evidence" value="ECO:0007669"/>
    <property type="project" value="InterPro"/>
</dbReference>
<evidence type="ECO:0000256" key="3">
    <source>
        <dbReference type="ARBA" id="ARBA00023242"/>
    </source>
</evidence>
<reference evidence="7" key="2">
    <citation type="submission" date="2015-01" db="EMBL/GenBank/DDBJ databases">
        <title>Evolutionary Origins and Diversification of the Mycorrhizal Mutualists.</title>
        <authorList>
            <consortium name="DOE Joint Genome Institute"/>
            <consortium name="Mycorrhizal Genomics Consortium"/>
            <person name="Kohler A."/>
            <person name="Kuo A."/>
            <person name="Nagy L.G."/>
            <person name="Floudas D."/>
            <person name="Copeland A."/>
            <person name="Barry K.W."/>
            <person name="Cichocki N."/>
            <person name="Veneault-Fourrey C."/>
            <person name="LaButti K."/>
            <person name="Lindquist E.A."/>
            <person name="Lipzen A."/>
            <person name="Lundell T."/>
            <person name="Morin E."/>
            <person name="Murat C."/>
            <person name="Riley R."/>
            <person name="Ohm R."/>
            <person name="Sun H."/>
            <person name="Tunlid A."/>
            <person name="Henrissat B."/>
            <person name="Grigoriev I.V."/>
            <person name="Hibbett D.S."/>
            <person name="Martin F."/>
        </authorList>
    </citation>
    <scope>NUCLEOTIDE SEQUENCE [LARGE SCALE GENOMIC DNA]</scope>
    <source>
        <strain evidence="7">MAFF 305830</strain>
    </source>
</reference>
<dbReference type="PANTHER" id="PTHR31001:SF56">
    <property type="entry name" value="ZN(2)-C6 FUNGAL-TYPE DOMAIN-CONTAINING PROTEIN"/>
    <property type="match status" value="1"/>
</dbReference>
<dbReference type="SMART" id="SM00066">
    <property type="entry name" value="GAL4"/>
    <property type="match status" value="1"/>
</dbReference>
<dbReference type="InterPro" id="IPR001138">
    <property type="entry name" value="Zn2Cys6_DnaBD"/>
</dbReference>
<dbReference type="STRING" id="933852.A0A0C3B6Y1"/>
<protein>
    <recommendedName>
        <fullName evidence="5">Zn(2)-C6 fungal-type domain-containing protein</fullName>
    </recommendedName>
</protein>
<dbReference type="GO" id="GO:0000981">
    <property type="term" value="F:DNA-binding transcription factor activity, RNA polymerase II-specific"/>
    <property type="evidence" value="ECO:0007669"/>
    <property type="project" value="InterPro"/>
</dbReference>
<dbReference type="PANTHER" id="PTHR31001">
    <property type="entry name" value="UNCHARACTERIZED TRANSCRIPTIONAL REGULATORY PROTEIN"/>
    <property type="match status" value="1"/>
</dbReference>
<dbReference type="OrthoDB" id="424974at2759"/>
<evidence type="ECO:0000313" key="7">
    <source>
        <dbReference type="Proteomes" id="UP000054097"/>
    </source>
</evidence>
<name>A0A0C3B6Y1_SERVB</name>
<dbReference type="Pfam" id="PF00172">
    <property type="entry name" value="Zn_clus"/>
    <property type="match status" value="1"/>
</dbReference>
<evidence type="ECO:0000256" key="1">
    <source>
        <dbReference type="ARBA" id="ARBA00004123"/>
    </source>
</evidence>
<accession>A0A0C3B6Y1</accession>
<dbReference type="InterPro" id="IPR036864">
    <property type="entry name" value="Zn2-C6_fun-type_DNA-bd_sf"/>
</dbReference>
<dbReference type="InterPro" id="IPR007219">
    <property type="entry name" value="XnlR_reg_dom"/>
</dbReference>
<dbReference type="Proteomes" id="UP000054097">
    <property type="component" value="Unassembled WGS sequence"/>
</dbReference>
<dbReference type="GO" id="GO:0003677">
    <property type="term" value="F:DNA binding"/>
    <property type="evidence" value="ECO:0007669"/>
    <property type="project" value="InterPro"/>
</dbReference>
<dbReference type="EMBL" id="KN824300">
    <property type="protein sequence ID" value="KIM27211.1"/>
    <property type="molecule type" value="Genomic_DNA"/>
</dbReference>
<dbReference type="CDD" id="cd00067">
    <property type="entry name" value="GAL4"/>
    <property type="match status" value="1"/>
</dbReference>
<keyword evidence="4" id="KW-0175">Coiled coil</keyword>
<evidence type="ECO:0000256" key="4">
    <source>
        <dbReference type="SAM" id="Coils"/>
    </source>
</evidence>
<dbReference type="PROSITE" id="PS50048">
    <property type="entry name" value="ZN2_CY6_FUNGAL_2"/>
    <property type="match status" value="1"/>
</dbReference>
<dbReference type="SMART" id="SM00906">
    <property type="entry name" value="Fungal_trans"/>
    <property type="match status" value="1"/>
</dbReference>
<feature type="domain" description="Zn(2)-C6 fungal-type" evidence="5">
    <location>
        <begin position="21"/>
        <end position="50"/>
    </location>
</feature>
<reference evidence="6 7" key="1">
    <citation type="submission" date="2014-04" db="EMBL/GenBank/DDBJ databases">
        <authorList>
            <consortium name="DOE Joint Genome Institute"/>
            <person name="Kuo A."/>
            <person name="Zuccaro A."/>
            <person name="Kohler A."/>
            <person name="Nagy L.G."/>
            <person name="Floudas D."/>
            <person name="Copeland A."/>
            <person name="Barry K.W."/>
            <person name="Cichocki N."/>
            <person name="Veneault-Fourrey C."/>
            <person name="LaButti K."/>
            <person name="Lindquist E.A."/>
            <person name="Lipzen A."/>
            <person name="Lundell T."/>
            <person name="Morin E."/>
            <person name="Murat C."/>
            <person name="Sun H."/>
            <person name="Tunlid A."/>
            <person name="Henrissat B."/>
            <person name="Grigoriev I.V."/>
            <person name="Hibbett D.S."/>
            <person name="Martin F."/>
            <person name="Nordberg H.P."/>
            <person name="Cantor M.N."/>
            <person name="Hua S.X."/>
        </authorList>
    </citation>
    <scope>NUCLEOTIDE SEQUENCE [LARGE SCALE GENOMIC DNA]</scope>
    <source>
        <strain evidence="6 7">MAFF 305830</strain>
    </source>
</reference>
<dbReference type="GO" id="GO:0005634">
    <property type="term" value="C:nucleus"/>
    <property type="evidence" value="ECO:0007669"/>
    <property type="project" value="UniProtKB-SubCell"/>
</dbReference>
<keyword evidence="7" id="KW-1185">Reference proteome</keyword>
<dbReference type="Gene3D" id="4.10.240.10">
    <property type="entry name" value="Zn(2)-C6 fungal-type DNA-binding domain"/>
    <property type="match status" value="1"/>
</dbReference>
<gene>
    <name evidence="6" type="ORF">M408DRAFT_170874</name>
</gene>
<evidence type="ECO:0000259" key="5">
    <source>
        <dbReference type="PROSITE" id="PS50048"/>
    </source>
</evidence>
<comment type="subcellular location">
    <subcellularLocation>
        <location evidence="1">Nucleus</location>
    </subcellularLocation>
</comment>
<keyword evidence="3" id="KW-0539">Nucleus</keyword>
<sequence>MENVTGYQKKQNGAKFSRARNCAECRRLKIKCDRKLPCTNCVKRGMSSNCPDGQLLPKEQRAIVLTTDDLYSKITELTERIKELEDALASLQAQHSSEPHPLLSNSEEPPLTSFGSLMIKEDGNARFFGATSSVEWIMTMQDGAEGESTAPEHIGPFTLFSVEGDSMVKSASILFPLPIDGIDRSAMMERAIVELPQKDTAIAIVDCYYHRAAWEMSPILRQRFIMDHFVPCFDPSCRQKATLQDFALVYAILALGMLYNDGFPNHRQLSSKYNSLSQACLSAGDFIKNTSLSVVDALLVCAVYHFSAEDPTDPHKAWVLLGVALKLATGMGLHREPSVWGLSADECKRRRRTMWELVSCDLWASLVSGRPPTMPRHHFDVKIPVDEADGSDFNPNFSRGKHHFSENCLWQVLDLGLASSNKATYAAVMKVDTKIRNWTLPKVLQTAMMEPLGEQRTIHNFRKTTELIFREITLLCLHRAYFASALLEPPYDPLGSVYSRSVLAAYGSACAIIARIKNLYSLEPVLTARFSFFWIHSFSAAVTLASLAIRAPDCRLAPTALLEFDVAVELFKRGQASYRAGRGLPTLLRLQTSAHASFDSYRAGTWTQPTMTDSQLQRGLGGSATVQHVRTQRRESPSVTPVPLPVPEVSSTMDVMGSLAMVEPSLEEYLRSYGVQPVASSSQDEDERRQSKSNDLDFAEMGMNIPSSDTFLHGVLTGQWNAPSLNGPQYQAHSSFPDGSTQSSLFDQLQYTQDYRYDQDTASGPRLNHDLHQPFPDLLSRSVTSSFDVGSNAVTGFEYNSSQPADSTVEDNLQANFVWENFLKELGVQGNSV</sequence>
<feature type="coiled-coil region" evidence="4">
    <location>
        <begin position="67"/>
        <end position="94"/>
    </location>
</feature>
<dbReference type="GO" id="GO:0006351">
    <property type="term" value="P:DNA-templated transcription"/>
    <property type="evidence" value="ECO:0007669"/>
    <property type="project" value="InterPro"/>
</dbReference>
<dbReference type="HOGENOM" id="CLU_007340_4_2_1"/>
<dbReference type="Pfam" id="PF04082">
    <property type="entry name" value="Fungal_trans"/>
    <property type="match status" value="1"/>
</dbReference>
<evidence type="ECO:0000256" key="2">
    <source>
        <dbReference type="ARBA" id="ARBA00022723"/>
    </source>
</evidence>
<keyword evidence="2" id="KW-0479">Metal-binding</keyword>
<dbReference type="CDD" id="cd12148">
    <property type="entry name" value="fungal_TF_MHR"/>
    <property type="match status" value="1"/>
</dbReference>
<dbReference type="AlphaFoldDB" id="A0A0C3B6Y1"/>
<organism evidence="6 7">
    <name type="scientific">Serendipita vermifera MAFF 305830</name>
    <dbReference type="NCBI Taxonomy" id="933852"/>
    <lineage>
        <taxon>Eukaryota</taxon>
        <taxon>Fungi</taxon>
        <taxon>Dikarya</taxon>
        <taxon>Basidiomycota</taxon>
        <taxon>Agaricomycotina</taxon>
        <taxon>Agaricomycetes</taxon>
        <taxon>Sebacinales</taxon>
        <taxon>Serendipitaceae</taxon>
        <taxon>Serendipita</taxon>
    </lineage>
</organism>